<dbReference type="GO" id="GO:0001228">
    <property type="term" value="F:DNA-binding transcription activator activity, RNA polymerase II-specific"/>
    <property type="evidence" value="ECO:0007669"/>
    <property type="project" value="TreeGrafter"/>
</dbReference>
<dbReference type="GO" id="GO:0016055">
    <property type="term" value="P:Wnt signaling pathway"/>
    <property type="evidence" value="ECO:0007669"/>
    <property type="project" value="UniProtKB-KW"/>
</dbReference>
<dbReference type="AlphaFoldDB" id="A0A851YPF2"/>
<evidence type="ECO:0000256" key="20">
    <source>
        <dbReference type="ARBA" id="ARBA00031701"/>
    </source>
</evidence>
<evidence type="ECO:0000256" key="2">
    <source>
        <dbReference type="ARBA" id="ARBA00007163"/>
    </source>
</evidence>
<evidence type="ECO:0000256" key="7">
    <source>
        <dbReference type="ARBA" id="ARBA00022687"/>
    </source>
</evidence>
<feature type="compositionally biased region" description="Basic and acidic residues" evidence="23">
    <location>
        <begin position="146"/>
        <end position="159"/>
    </location>
</feature>
<evidence type="ECO:0000256" key="19">
    <source>
        <dbReference type="ARBA" id="ARBA00029747"/>
    </source>
</evidence>
<keyword evidence="15" id="KW-0804">Transcription</keyword>
<evidence type="ECO:0000256" key="5">
    <source>
        <dbReference type="ARBA" id="ARBA00022491"/>
    </source>
</evidence>
<accession>A0A851YPF2</accession>
<dbReference type="GO" id="GO:1990617">
    <property type="term" value="C:CHOP-ATF4 complex"/>
    <property type="evidence" value="ECO:0007669"/>
    <property type="project" value="TreeGrafter"/>
</dbReference>
<keyword evidence="14" id="KW-0010">Activator</keyword>
<evidence type="ECO:0000256" key="11">
    <source>
        <dbReference type="ARBA" id="ARBA00023015"/>
    </source>
</evidence>
<dbReference type="GO" id="GO:0070059">
    <property type="term" value="P:intrinsic apoptotic signaling pathway in response to endoplasmic reticulum stress"/>
    <property type="evidence" value="ECO:0007669"/>
    <property type="project" value="TreeGrafter"/>
</dbReference>
<evidence type="ECO:0000313" key="26">
    <source>
        <dbReference type="Proteomes" id="UP000637704"/>
    </source>
</evidence>
<feature type="region of interest" description="Disordered" evidence="23">
    <location>
        <begin position="102"/>
        <end position="159"/>
    </location>
</feature>
<protein>
    <recommendedName>
        <fullName evidence="3">DNA damage-inducible transcript 3 protein</fullName>
    </recommendedName>
    <alternativeName>
        <fullName evidence="20">C/EBP zeta</fullName>
    </alternativeName>
    <alternativeName>
        <fullName evidence="18">C/EBP-homologous protein</fullName>
    </alternativeName>
    <alternativeName>
        <fullName evidence="21">C/EBP-homologous protein 10</fullName>
    </alternativeName>
    <alternativeName>
        <fullName evidence="19">CCAAT/enhancer-binding protein homologous protein</fullName>
    </alternativeName>
</protein>
<evidence type="ECO:0000256" key="4">
    <source>
        <dbReference type="ARBA" id="ARBA00022490"/>
    </source>
</evidence>
<feature type="region of interest" description="Disordered" evidence="23">
    <location>
        <begin position="31"/>
        <end position="64"/>
    </location>
</feature>
<dbReference type="GO" id="GO:0005737">
    <property type="term" value="C:cytoplasm"/>
    <property type="evidence" value="ECO:0007669"/>
    <property type="project" value="UniProtKB-SubCell"/>
</dbReference>
<keyword evidence="6" id="KW-0597">Phosphoprotein</keyword>
<dbReference type="GO" id="GO:0006983">
    <property type="term" value="P:ER overload response"/>
    <property type="evidence" value="ECO:0007669"/>
    <property type="project" value="TreeGrafter"/>
</dbReference>
<feature type="compositionally biased region" description="Low complexity" evidence="23">
    <location>
        <begin position="102"/>
        <end position="124"/>
    </location>
</feature>
<evidence type="ECO:0000256" key="1">
    <source>
        <dbReference type="ARBA" id="ARBA00004496"/>
    </source>
</evidence>
<dbReference type="GO" id="GO:0046982">
    <property type="term" value="F:protein heterodimerization activity"/>
    <property type="evidence" value="ECO:0007669"/>
    <property type="project" value="TreeGrafter"/>
</dbReference>
<evidence type="ECO:0000256" key="14">
    <source>
        <dbReference type="ARBA" id="ARBA00023159"/>
    </source>
</evidence>
<dbReference type="PANTHER" id="PTHR16833:SF0">
    <property type="entry name" value="DNA DAMAGE-INDUCIBLE TRANSCRIPT 3 PROTEIN"/>
    <property type="match status" value="1"/>
</dbReference>
<dbReference type="Gene3D" id="1.20.5.170">
    <property type="match status" value="1"/>
</dbReference>
<evidence type="ECO:0000256" key="23">
    <source>
        <dbReference type="SAM" id="MobiDB-lite"/>
    </source>
</evidence>
<keyword evidence="12" id="KW-0346">Stress response</keyword>
<evidence type="ECO:0000259" key="24">
    <source>
        <dbReference type="Pfam" id="PF07716"/>
    </source>
</evidence>
<evidence type="ECO:0000256" key="6">
    <source>
        <dbReference type="ARBA" id="ARBA00022553"/>
    </source>
</evidence>
<keyword evidence="22" id="KW-0175">Coiled coil</keyword>
<proteinExistence type="inferred from homology"/>
<keyword evidence="17" id="KW-0131">Cell cycle</keyword>
<feature type="non-terminal residue" evidence="25">
    <location>
        <position position="1"/>
    </location>
</feature>
<dbReference type="GO" id="GO:0051726">
    <property type="term" value="P:regulation of cell cycle"/>
    <property type="evidence" value="ECO:0007669"/>
    <property type="project" value="UniProtKB-KW"/>
</dbReference>
<feature type="coiled-coil region" evidence="22">
    <location>
        <begin position="161"/>
        <end position="188"/>
    </location>
</feature>
<keyword evidence="26" id="KW-1185">Reference proteome</keyword>
<keyword evidence="11" id="KW-0805">Transcription regulation</keyword>
<evidence type="ECO:0000313" key="25">
    <source>
        <dbReference type="EMBL" id="NXD74440.1"/>
    </source>
</evidence>
<feature type="non-terminal residue" evidence="25">
    <location>
        <position position="199"/>
    </location>
</feature>
<evidence type="ECO:0000256" key="9">
    <source>
        <dbReference type="ARBA" id="ARBA00022810"/>
    </source>
</evidence>
<keyword evidence="13" id="KW-0238">DNA-binding</keyword>
<evidence type="ECO:0000256" key="22">
    <source>
        <dbReference type="SAM" id="Coils"/>
    </source>
</evidence>
<comment type="similarity">
    <text evidence="2">Belongs to the bZIP family.</text>
</comment>
<evidence type="ECO:0000256" key="15">
    <source>
        <dbReference type="ARBA" id="ARBA00023163"/>
    </source>
</evidence>
<dbReference type="GO" id="GO:0000122">
    <property type="term" value="P:negative regulation of transcription by RNA polymerase II"/>
    <property type="evidence" value="ECO:0007669"/>
    <property type="project" value="TreeGrafter"/>
</dbReference>
<evidence type="ECO:0000256" key="3">
    <source>
        <dbReference type="ARBA" id="ARBA00016478"/>
    </source>
</evidence>
<gene>
    <name evidence="25" type="primary">Ddit3</name>
    <name evidence="25" type="ORF">EOLROS_R14793</name>
</gene>
<keyword evidence="16" id="KW-0834">Unfolded protein response</keyword>
<keyword evidence="9" id="KW-0338">Growth arrest</keyword>
<comment type="subcellular location">
    <subcellularLocation>
        <location evidence="1">Cytoplasm</location>
    </subcellularLocation>
</comment>
<keyword evidence="10" id="KW-0832">Ubl conjugation</keyword>
<evidence type="ECO:0000256" key="16">
    <source>
        <dbReference type="ARBA" id="ARBA00023230"/>
    </source>
</evidence>
<dbReference type="GO" id="GO:0036488">
    <property type="term" value="C:CHOP-C/EBP complex"/>
    <property type="evidence" value="ECO:0007669"/>
    <property type="project" value="TreeGrafter"/>
</dbReference>
<dbReference type="GO" id="GO:0006986">
    <property type="term" value="P:response to unfolded protein"/>
    <property type="evidence" value="ECO:0007669"/>
    <property type="project" value="UniProtKB-KW"/>
</dbReference>
<evidence type="ECO:0000256" key="21">
    <source>
        <dbReference type="ARBA" id="ARBA00032567"/>
    </source>
</evidence>
<dbReference type="EMBL" id="WBNI01006062">
    <property type="protein sequence ID" value="NXD74440.1"/>
    <property type="molecule type" value="Genomic_DNA"/>
</dbReference>
<keyword evidence="8" id="KW-0053">Apoptosis</keyword>
<keyword evidence="7" id="KW-0879">Wnt signaling pathway</keyword>
<dbReference type="GO" id="GO:1990622">
    <property type="term" value="C:CHOP-ATF3 complex"/>
    <property type="evidence" value="ECO:0007669"/>
    <property type="project" value="TreeGrafter"/>
</dbReference>
<dbReference type="InterPro" id="IPR004827">
    <property type="entry name" value="bZIP"/>
</dbReference>
<evidence type="ECO:0000256" key="10">
    <source>
        <dbReference type="ARBA" id="ARBA00022843"/>
    </source>
</evidence>
<dbReference type="Pfam" id="PF07716">
    <property type="entry name" value="bZIP_2"/>
    <property type="match status" value="1"/>
</dbReference>
<evidence type="ECO:0000256" key="8">
    <source>
        <dbReference type="ARBA" id="ARBA00022703"/>
    </source>
</evidence>
<reference evidence="25" key="1">
    <citation type="submission" date="2019-09" db="EMBL/GenBank/DDBJ databases">
        <title>Bird 10,000 Genomes (B10K) Project - Family phase.</title>
        <authorList>
            <person name="Zhang G."/>
        </authorList>
    </citation>
    <scope>NUCLEOTIDE SEQUENCE</scope>
    <source>
        <strain evidence="25">B10K-DU-025-06</strain>
        <tissue evidence="25">Mixed tissue sample</tissue>
    </source>
</reference>
<feature type="domain" description="BZIP" evidence="24">
    <location>
        <begin position="146"/>
        <end position="181"/>
    </location>
</feature>
<keyword evidence="4" id="KW-0963">Cytoplasm</keyword>
<comment type="caution">
    <text evidence="25">The sequence shown here is derived from an EMBL/GenBank/DDBJ whole genome shotgun (WGS) entry which is preliminary data.</text>
</comment>
<dbReference type="GO" id="GO:0000978">
    <property type="term" value="F:RNA polymerase II cis-regulatory region sequence-specific DNA binding"/>
    <property type="evidence" value="ECO:0007669"/>
    <property type="project" value="TreeGrafter"/>
</dbReference>
<name>A0A851YPF2_EOLRO</name>
<keyword evidence="5" id="KW-0678">Repressor</keyword>
<dbReference type="PANTHER" id="PTHR16833">
    <property type="entry name" value="DNA DAMAGE-INDUCIBLE TRANSCRIPT 3 DDIT3"/>
    <property type="match status" value="1"/>
</dbReference>
<evidence type="ECO:0000256" key="18">
    <source>
        <dbReference type="ARBA" id="ARBA00029580"/>
    </source>
</evidence>
<evidence type="ECO:0000256" key="17">
    <source>
        <dbReference type="ARBA" id="ARBA00023306"/>
    </source>
</evidence>
<sequence length="199" mass="20895">MAAEGLPAGEPPAALSGWELEAWYQDLQEVLAAAEPSGPPPPWGPEQVRGGSGPSRGARGRGRRHPALAPALCLQVGLCGAEGAVPESCGLDAALAEELLELLGPESGAGPEPAPPGAASSSLPQEEAAAARRGVKRQRCGGTRTSGERAKHRERANEQRVLELTAHNERLRAEIQRLSTEVQHTRAALIDRIVNLRQA</sequence>
<evidence type="ECO:0000256" key="12">
    <source>
        <dbReference type="ARBA" id="ARBA00023016"/>
    </source>
</evidence>
<dbReference type="InterPro" id="IPR016670">
    <property type="entry name" value="DNA_damage_induc_transcript_3"/>
</dbReference>
<evidence type="ECO:0000256" key="13">
    <source>
        <dbReference type="ARBA" id="ARBA00023125"/>
    </source>
</evidence>
<organism evidence="25 26">
    <name type="scientific">Eolophus roseicapilla</name>
    <name type="common">Galah cockatoo</name>
    <name type="synonym">Cacatua roseicapilla</name>
    <dbReference type="NCBI Taxonomy" id="176039"/>
    <lineage>
        <taxon>Eukaryota</taxon>
        <taxon>Metazoa</taxon>
        <taxon>Chordata</taxon>
        <taxon>Craniata</taxon>
        <taxon>Vertebrata</taxon>
        <taxon>Euteleostomi</taxon>
        <taxon>Archelosauria</taxon>
        <taxon>Archosauria</taxon>
        <taxon>Dinosauria</taxon>
        <taxon>Saurischia</taxon>
        <taxon>Theropoda</taxon>
        <taxon>Coelurosauria</taxon>
        <taxon>Aves</taxon>
        <taxon>Neognathae</taxon>
        <taxon>Neoaves</taxon>
        <taxon>Telluraves</taxon>
        <taxon>Australaves</taxon>
        <taxon>Psittaciformes</taxon>
        <taxon>Cacatuidae</taxon>
        <taxon>Eolophus</taxon>
    </lineage>
</organism>
<dbReference type="Proteomes" id="UP000637704">
    <property type="component" value="Unassembled WGS sequence"/>
</dbReference>